<feature type="transmembrane region" description="Helical" evidence="1">
    <location>
        <begin position="109"/>
        <end position="134"/>
    </location>
</feature>
<keyword evidence="1" id="KW-0472">Membrane</keyword>
<keyword evidence="1" id="KW-1133">Transmembrane helix</keyword>
<reference evidence="3" key="1">
    <citation type="submission" date="2016-10" db="EMBL/GenBank/DDBJ databases">
        <authorList>
            <person name="Varghese N."/>
            <person name="Submissions S."/>
        </authorList>
    </citation>
    <scope>NUCLEOTIDE SEQUENCE [LARGE SCALE GENOMIC DNA]</scope>
    <source>
        <strain evidence="3">JCM 10271</strain>
    </source>
</reference>
<name>A0A1I5WHE5_9RHOB</name>
<dbReference type="RefSeq" id="WP_093009596.1">
    <property type="nucleotide sequence ID" value="NZ_FOXV01000002.1"/>
</dbReference>
<evidence type="ECO:0000313" key="2">
    <source>
        <dbReference type="EMBL" id="SFQ18846.1"/>
    </source>
</evidence>
<keyword evidence="3" id="KW-1185">Reference proteome</keyword>
<evidence type="ECO:0000313" key="3">
    <source>
        <dbReference type="Proteomes" id="UP000243106"/>
    </source>
</evidence>
<protein>
    <submittedName>
        <fullName evidence="2">Uncharacterized protein</fullName>
    </submittedName>
</protein>
<dbReference type="AlphaFoldDB" id="A0A1I5WHE5"/>
<organism evidence="2 3">
    <name type="scientific">Roseivivax halotolerans</name>
    <dbReference type="NCBI Taxonomy" id="93684"/>
    <lineage>
        <taxon>Bacteria</taxon>
        <taxon>Pseudomonadati</taxon>
        <taxon>Pseudomonadota</taxon>
        <taxon>Alphaproteobacteria</taxon>
        <taxon>Rhodobacterales</taxon>
        <taxon>Roseobacteraceae</taxon>
        <taxon>Roseivivax</taxon>
    </lineage>
</organism>
<dbReference type="EMBL" id="FOXV01000002">
    <property type="protein sequence ID" value="SFQ18846.1"/>
    <property type="molecule type" value="Genomic_DNA"/>
</dbReference>
<accession>A0A1I5WHE5</accession>
<keyword evidence="1" id="KW-0812">Transmembrane</keyword>
<dbReference type="Proteomes" id="UP000243106">
    <property type="component" value="Unassembled WGS sequence"/>
</dbReference>
<dbReference type="STRING" id="93684.SAMN05421853_102336"/>
<sequence>MTALTQYQRLEATGLWRESDEAQRREVVVSMGEASVTISDFTERALAHWSLAAIERATPRGEIPAIYHPDGDPRETLELGEDARDMAEAIDRVLRAIERGRPHPGKLRFWIGGGIAATAVLAAALWLPGALLAYSVEVVPDVKRDEIGAALLERIERVAGQPCRSAEAEEPLRALGRRVLGEGRGGDLTVLRGGVPDTAHLPGGFILINSQIVEDPEDPDVTAGYVLAEALRARASDPLVDLLERAGLFATMKLLTTGELPEGALDDHAEALMSMPPPPVANDALLAAFAAAELRSSPYAYALDMTGETTLPLIEADPRRDEGSTPVLTDAEWVRLQGICGS</sequence>
<evidence type="ECO:0000256" key="1">
    <source>
        <dbReference type="SAM" id="Phobius"/>
    </source>
</evidence>
<gene>
    <name evidence="2" type="ORF">SAMN05421853_102336</name>
</gene>
<proteinExistence type="predicted"/>